<comment type="caution">
    <text evidence="2">The sequence shown here is derived from an EMBL/GenBank/DDBJ whole genome shotgun (WGS) entry which is preliminary data.</text>
</comment>
<reference evidence="2" key="2">
    <citation type="journal article" date="2016" name="Fungal Biol.">
        <title>Ochratoxin A production by Penicillium thymicola.</title>
        <authorList>
            <person name="Nguyen H.D.T."/>
            <person name="McMullin D.R."/>
            <person name="Ponomareva E."/>
            <person name="Riley R."/>
            <person name="Pomraning K.R."/>
            <person name="Baker S.E."/>
            <person name="Seifert K.A."/>
        </authorList>
    </citation>
    <scope>NUCLEOTIDE SEQUENCE</scope>
    <source>
        <strain evidence="2">DAOM 180753</strain>
    </source>
</reference>
<name>A0AAI9T8Z7_PENTH</name>
<evidence type="ECO:0000313" key="2">
    <source>
        <dbReference type="EMBL" id="KAJ9482658.1"/>
    </source>
</evidence>
<keyword evidence="3" id="KW-1185">Reference proteome</keyword>
<evidence type="ECO:0000256" key="1">
    <source>
        <dbReference type="SAM" id="Phobius"/>
    </source>
</evidence>
<protein>
    <submittedName>
        <fullName evidence="2">Uncharacterized protein</fullName>
    </submittedName>
</protein>
<proteinExistence type="predicted"/>
<dbReference type="EMBL" id="LACB01000528">
    <property type="protein sequence ID" value="KAJ9482658.1"/>
    <property type="molecule type" value="Genomic_DNA"/>
</dbReference>
<keyword evidence="1" id="KW-0472">Membrane</keyword>
<dbReference type="Proteomes" id="UP001227192">
    <property type="component" value="Unassembled WGS sequence"/>
</dbReference>
<sequence length="164" mass="18607">MSPRRVCERLDARGYPSPGSSLVAQRDSNRTSDNFNLFSTYSSIHGKGRLRTGKGEQNESARHIVVKDHDVKQGKNYYQFGAVAQLVARATPVRKVIWSRRVSLIFFFFASFSTLPFTFHCHHFPNILFFFLEVVITFYIACANSSSHIGEVNNIVLVTLPIYA</sequence>
<feature type="transmembrane region" description="Helical" evidence="1">
    <location>
        <begin position="125"/>
        <end position="142"/>
    </location>
</feature>
<organism evidence="2 3">
    <name type="scientific">Penicillium thymicola</name>
    <dbReference type="NCBI Taxonomy" id="293382"/>
    <lineage>
        <taxon>Eukaryota</taxon>
        <taxon>Fungi</taxon>
        <taxon>Dikarya</taxon>
        <taxon>Ascomycota</taxon>
        <taxon>Pezizomycotina</taxon>
        <taxon>Eurotiomycetes</taxon>
        <taxon>Eurotiomycetidae</taxon>
        <taxon>Eurotiales</taxon>
        <taxon>Aspergillaceae</taxon>
        <taxon>Penicillium</taxon>
    </lineage>
</organism>
<gene>
    <name evidence="2" type="ORF">VN97_g10770</name>
</gene>
<feature type="transmembrane region" description="Helical" evidence="1">
    <location>
        <begin position="102"/>
        <end position="119"/>
    </location>
</feature>
<evidence type="ECO:0000313" key="3">
    <source>
        <dbReference type="Proteomes" id="UP001227192"/>
    </source>
</evidence>
<keyword evidence="1" id="KW-1133">Transmembrane helix</keyword>
<accession>A0AAI9T8Z7</accession>
<dbReference type="AlphaFoldDB" id="A0AAI9T8Z7"/>
<keyword evidence="1" id="KW-0812">Transmembrane</keyword>
<reference evidence="2" key="1">
    <citation type="submission" date="2015-06" db="EMBL/GenBank/DDBJ databases">
        <authorList>
            <person name="Nguyen H."/>
        </authorList>
    </citation>
    <scope>NUCLEOTIDE SEQUENCE</scope>
    <source>
        <strain evidence="2">DAOM 180753</strain>
    </source>
</reference>